<feature type="region of interest" description="Disordered" evidence="6">
    <location>
        <begin position="227"/>
        <end position="260"/>
    </location>
</feature>
<evidence type="ECO:0000313" key="8">
    <source>
        <dbReference type="EMBL" id="KAJ2896150.1"/>
    </source>
</evidence>
<sequence length="618" mass="69064">MDQTFMTIHNLSPDANILFVSESVSDILGYQPSDVQGKPAFDYFHPEEVPFARSVHSRGILLDKAAVLHYARIQSKERQWVSCECCFTIVHDVLVACTSIYRRGEKSERRAIEAPQIRRIFSSSPRDPRYNMLEHLSPKFKMPPMEREPRAALILNRFTRTLTVMFATNAISPLLGLSAEEIKDKSFYECIQENCLGDAIRCLESAKANESIAYLRFWYRDPRQGEFEENEQEEVEEDDENDDADMSNIGISNHDGFNIDEDMDIDDVEAKEEGGMDYSNAFTPYGAVSRELVRAASPSRSPRPTSRRPRRREPASSFELEAVVSCTSDGLVVVLRRARPPIPAPHPPLLSPFDFENGLFAAPWGQQPIRPYYPPEMLYTFRPPLLPQFMPLRENVKAAGGPPLDQLMMSIRDVAVFAWALCGINGNLAAYARGLPRGEAQPHDGLPIWDPSAGTEAAGPSYPTANAHLGWNQQQLSRGKMPSTTGAVTSPPPYPPAVPSLYPPEPSSVVADPHPSAAFPSVYNSPIHDNNSTEYTSSGLARTLNWQTPTAFPPSSASTFDQPRASPRPTMGQHPTYRQPHEQWHEAGRPYSPPPNYTISTPPPKDSTEPSRSFRPWQ</sequence>
<feature type="compositionally biased region" description="Basic and acidic residues" evidence="6">
    <location>
        <begin position="579"/>
        <end position="588"/>
    </location>
</feature>
<comment type="subcellular location">
    <subcellularLocation>
        <location evidence="1">Nucleus</location>
    </subcellularLocation>
</comment>
<feature type="compositionally biased region" description="Acidic residues" evidence="6">
    <location>
        <begin position="227"/>
        <end position="245"/>
    </location>
</feature>
<dbReference type="PANTHER" id="PTHR23043:SF17">
    <property type="entry name" value="PROTEIN SIMILAR"/>
    <property type="match status" value="1"/>
</dbReference>
<keyword evidence="9" id="KW-1185">Reference proteome</keyword>
<dbReference type="EMBL" id="JAKWBI020000351">
    <property type="protein sequence ID" value="KAJ2896150.1"/>
    <property type="molecule type" value="Genomic_DNA"/>
</dbReference>
<dbReference type="Pfam" id="PF08447">
    <property type="entry name" value="PAS_3"/>
    <property type="match status" value="1"/>
</dbReference>
<evidence type="ECO:0000256" key="4">
    <source>
        <dbReference type="ARBA" id="ARBA00023163"/>
    </source>
</evidence>
<dbReference type="GO" id="GO:0000981">
    <property type="term" value="F:DNA-binding transcription factor activity, RNA polymerase II-specific"/>
    <property type="evidence" value="ECO:0007669"/>
    <property type="project" value="TreeGrafter"/>
</dbReference>
<dbReference type="CDD" id="cd00130">
    <property type="entry name" value="PAS"/>
    <property type="match status" value="1"/>
</dbReference>
<evidence type="ECO:0000256" key="2">
    <source>
        <dbReference type="ARBA" id="ARBA00023015"/>
    </source>
</evidence>
<protein>
    <recommendedName>
        <fullName evidence="7">PAS domain-containing protein</fullName>
    </recommendedName>
</protein>
<evidence type="ECO:0000256" key="3">
    <source>
        <dbReference type="ARBA" id="ARBA00023125"/>
    </source>
</evidence>
<comment type="caution">
    <text evidence="8">The sequence shown here is derived from an EMBL/GenBank/DDBJ whole genome shotgun (WGS) entry which is preliminary data.</text>
</comment>
<keyword evidence="4" id="KW-0804">Transcription</keyword>
<feature type="domain" description="PAS" evidence="7">
    <location>
        <begin position="1"/>
        <end position="48"/>
    </location>
</feature>
<evidence type="ECO:0000256" key="5">
    <source>
        <dbReference type="ARBA" id="ARBA00023242"/>
    </source>
</evidence>
<evidence type="ECO:0000256" key="6">
    <source>
        <dbReference type="SAM" id="MobiDB-lite"/>
    </source>
</evidence>
<dbReference type="Proteomes" id="UP001201980">
    <property type="component" value="Unassembled WGS sequence"/>
</dbReference>
<feature type="region of interest" description="Disordered" evidence="6">
    <location>
        <begin position="293"/>
        <end position="317"/>
    </location>
</feature>
<dbReference type="InterPro" id="IPR013655">
    <property type="entry name" value="PAS_fold_3"/>
</dbReference>
<dbReference type="InterPro" id="IPR000014">
    <property type="entry name" value="PAS"/>
</dbReference>
<dbReference type="Gene3D" id="3.30.450.20">
    <property type="entry name" value="PAS domain"/>
    <property type="match status" value="1"/>
</dbReference>
<dbReference type="SMART" id="SM00091">
    <property type="entry name" value="PAS"/>
    <property type="match status" value="2"/>
</dbReference>
<evidence type="ECO:0000259" key="7">
    <source>
        <dbReference type="PROSITE" id="PS50112"/>
    </source>
</evidence>
<dbReference type="GO" id="GO:0000977">
    <property type="term" value="F:RNA polymerase II transcription regulatory region sequence-specific DNA binding"/>
    <property type="evidence" value="ECO:0007669"/>
    <property type="project" value="TreeGrafter"/>
</dbReference>
<feature type="compositionally biased region" description="Low complexity" evidence="6">
    <location>
        <begin position="294"/>
        <end position="304"/>
    </location>
</feature>
<keyword evidence="2" id="KW-0805">Transcription regulation</keyword>
<feature type="compositionally biased region" description="Polar residues" evidence="6">
    <location>
        <begin position="546"/>
        <end position="561"/>
    </location>
</feature>
<keyword evidence="5" id="KW-0539">Nucleus</keyword>
<gene>
    <name evidence="8" type="ORF">MKZ38_005843</name>
</gene>
<dbReference type="InterPro" id="IPR035965">
    <property type="entry name" value="PAS-like_dom_sf"/>
</dbReference>
<dbReference type="PANTHER" id="PTHR23043">
    <property type="entry name" value="HYPOXIA-INDUCIBLE FACTOR 1 ALPHA"/>
    <property type="match status" value="1"/>
</dbReference>
<keyword evidence="3" id="KW-0238">DNA-binding</keyword>
<proteinExistence type="predicted"/>
<dbReference type="AlphaFoldDB" id="A0AAD5WQ13"/>
<feature type="region of interest" description="Disordered" evidence="6">
    <location>
        <begin position="546"/>
        <end position="618"/>
    </location>
</feature>
<evidence type="ECO:0000256" key="1">
    <source>
        <dbReference type="ARBA" id="ARBA00004123"/>
    </source>
</evidence>
<reference evidence="8" key="1">
    <citation type="submission" date="2022-07" db="EMBL/GenBank/DDBJ databases">
        <title>Draft genome sequence of Zalerion maritima ATCC 34329, a (micro)plastics degrading marine fungus.</title>
        <authorList>
            <person name="Paco A."/>
            <person name="Goncalves M.F.M."/>
            <person name="Rocha-Santos T.A.P."/>
            <person name="Alves A."/>
        </authorList>
    </citation>
    <scope>NUCLEOTIDE SEQUENCE</scope>
    <source>
        <strain evidence="8">ATCC 34329</strain>
    </source>
</reference>
<evidence type="ECO:0000313" key="9">
    <source>
        <dbReference type="Proteomes" id="UP001201980"/>
    </source>
</evidence>
<organism evidence="8 9">
    <name type="scientific">Zalerion maritima</name>
    <dbReference type="NCBI Taxonomy" id="339359"/>
    <lineage>
        <taxon>Eukaryota</taxon>
        <taxon>Fungi</taxon>
        <taxon>Dikarya</taxon>
        <taxon>Ascomycota</taxon>
        <taxon>Pezizomycotina</taxon>
        <taxon>Sordariomycetes</taxon>
        <taxon>Lulworthiomycetidae</taxon>
        <taxon>Lulworthiales</taxon>
        <taxon>Lulworthiaceae</taxon>
        <taxon>Zalerion</taxon>
    </lineage>
</organism>
<dbReference type="GO" id="GO:0005634">
    <property type="term" value="C:nucleus"/>
    <property type="evidence" value="ECO:0007669"/>
    <property type="project" value="UniProtKB-SubCell"/>
</dbReference>
<name>A0AAD5WQ13_9PEZI</name>
<dbReference type="SUPFAM" id="SSF55785">
    <property type="entry name" value="PYP-like sensor domain (PAS domain)"/>
    <property type="match status" value="1"/>
</dbReference>
<feature type="compositionally biased region" description="Pro residues" evidence="6">
    <location>
        <begin position="591"/>
        <end position="605"/>
    </location>
</feature>
<accession>A0AAD5WQ13</accession>
<dbReference type="PROSITE" id="PS50112">
    <property type="entry name" value="PAS"/>
    <property type="match status" value="1"/>
</dbReference>